<evidence type="ECO:0000259" key="2">
    <source>
        <dbReference type="Pfam" id="PF06165"/>
    </source>
</evidence>
<dbReference type="Pfam" id="PF10091">
    <property type="entry name" value="Glycoamylase"/>
    <property type="match status" value="1"/>
</dbReference>
<gene>
    <name evidence="4" type="ORF">E6K81_16515</name>
</gene>
<dbReference type="GO" id="GO:0003824">
    <property type="term" value="F:catalytic activity"/>
    <property type="evidence" value="ECO:0007669"/>
    <property type="project" value="InterPro"/>
</dbReference>
<protein>
    <submittedName>
        <fullName evidence="4">Uncharacterized protein</fullName>
    </submittedName>
</protein>
<dbReference type="Pfam" id="PF06165">
    <property type="entry name" value="GH94_b-supersand"/>
    <property type="match status" value="1"/>
</dbReference>
<dbReference type="Gene3D" id="1.50.10.140">
    <property type="match status" value="1"/>
</dbReference>
<dbReference type="SUPFAM" id="SSF74650">
    <property type="entry name" value="Galactose mutarotase-like"/>
    <property type="match status" value="1"/>
</dbReference>
<evidence type="ECO:0000259" key="3">
    <source>
        <dbReference type="Pfam" id="PF10091"/>
    </source>
</evidence>
<accession>A0A538TY68</accession>
<dbReference type="GO" id="GO:0030246">
    <property type="term" value="F:carbohydrate binding"/>
    <property type="evidence" value="ECO:0007669"/>
    <property type="project" value="InterPro"/>
</dbReference>
<feature type="domain" description="Glycoamylase-like" evidence="3">
    <location>
        <begin position="175"/>
        <end position="382"/>
    </location>
</feature>
<dbReference type="GO" id="GO:0005975">
    <property type="term" value="P:carbohydrate metabolic process"/>
    <property type="evidence" value="ECO:0007669"/>
    <property type="project" value="InterPro"/>
</dbReference>
<dbReference type="AlphaFoldDB" id="A0A538TY68"/>
<dbReference type="InterPro" id="IPR037018">
    <property type="entry name" value="GH65_N"/>
</dbReference>
<feature type="domain" description="Glycosyl hydrolase 94 supersandwich" evidence="2">
    <location>
        <begin position="436"/>
        <end position="549"/>
    </location>
</feature>
<dbReference type="InterPro" id="IPR010383">
    <property type="entry name" value="Glyco_hydrolase_94_b-supersand"/>
</dbReference>
<sequence length="549" mass="59827">MTLSAGLREVAGSPEDDARGCAGAGDTAGVLAELLHVLTRRTHAATPLRAACALAERRLDDVREALAGDGLEAAARKAGDLRAALAHVTASAPPSPEAEDVAEWGRALDRALDRPPGAASGPDALAERLQDLARRCDAVADAMEWTFLYDRARGVFSIGFRLADAEGPGRLDPSYYDLLASEARLASFIAIARGEVPQEHWFRLSRALVSVEGCTTLVSWSGSMFEYLMPLLMLRSHPETLLEHTCRGAVRAQILYGRRQRVPWGISESAYAVVDTHGNYQYKAFGVPGLGLKRGLAEDLVIAPYATALAALVDPTAAAANFRRLAREGAEGRFGFCEACDYTPRRTEAPDGEAVPDPARRHGVRAFFAHHQGMSLVALANAVLGAPMVRRFHSDPRVQATEPLLQERVPRFVPVIRPRPAETTRAEPLVPTVSPRRFRSPHTLYPSAHFLSNGQYTTVVTNAGGGTSSWRGRAVTRHRDDPTCDPGSQFIYLRDVRSGLLWSAAHQPVCREPERYRVTFRADDAVFARTDDGIETRLEITVSPEDDVE</sequence>
<proteinExistence type="predicted"/>
<evidence type="ECO:0000313" key="4">
    <source>
        <dbReference type="EMBL" id="TMQ68584.1"/>
    </source>
</evidence>
<dbReference type="Proteomes" id="UP000319771">
    <property type="component" value="Unassembled WGS sequence"/>
</dbReference>
<comment type="caution">
    <text evidence="4">The sequence shown here is derived from an EMBL/GenBank/DDBJ whole genome shotgun (WGS) entry which is preliminary data.</text>
</comment>
<reference evidence="4 5" key="1">
    <citation type="journal article" date="2019" name="Nat. Microbiol.">
        <title>Mediterranean grassland soil C-N compound turnover is dependent on rainfall and depth, and is mediated by genomically divergent microorganisms.</title>
        <authorList>
            <person name="Diamond S."/>
            <person name="Andeer P.F."/>
            <person name="Li Z."/>
            <person name="Crits-Christoph A."/>
            <person name="Burstein D."/>
            <person name="Anantharaman K."/>
            <person name="Lane K.R."/>
            <person name="Thomas B.C."/>
            <person name="Pan C."/>
            <person name="Northen T.R."/>
            <person name="Banfield J.F."/>
        </authorList>
    </citation>
    <scope>NUCLEOTIDE SEQUENCE [LARGE SCALE GENOMIC DNA]</scope>
    <source>
        <strain evidence="4">WS_11</strain>
    </source>
</reference>
<dbReference type="SMART" id="SM01068">
    <property type="entry name" value="CBM_X"/>
    <property type="match status" value="1"/>
</dbReference>
<dbReference type="InterPro" id="IPR011013">
    <property type="entry name" value="Gal_mutarotase_sf_dom"/>
</dbReference>
<dbReference type="InterPro" id="IPR019282">
    <property type="entry name" value="Glycoamylase-like_cons_dom"/>
</dbReference>
<dbReference type="Gene3D" id="2.70.98.40">
    <property type="entry name" value="Glycoside hydrolase, family 65, N-terminal domain"/>
    <property type="match status" value="1"/>
</dbReference>
<feature type="non-terminal residue" evidence="4">
    <location>
        <position position="549"/>
    </location>
</feature>
<evidence type="ECO:0000313" key="5">
    <source>
        <dbReference type="Proteomes" id="UP000319771"/>
    </source>
</evidence>
<dbReference type="EMBL" id="VBPB01000382">
    <property type="protein sequence ID" value="TMQ68584.1"/>
    <property type="molecule type" value="Genomic_DNA"/>
</dbReference>
<evidence type="ECO:0000256" key="1">
    <source>
        <dbReference type="SAM" id="MobiDB-lite"/>
    </source>
</evidence>
<organism evidence="4 5">
    <name type="scientific">Eiseniibacteriota bacterium</name>
    <dbReference type="NCBI Taxonomy" id="2212470"/>
    <lineage>
        <taxon>Bacteria</taxon>
        <taxon>Candidatus Eiseniibacteriota</taxon>
    </lineage>
</organism>
<name>A0A538TY68_UNCEI</name>
<feature type="region of interest" description="Disordered" evidence="1">
    <location>
        <begin position="1"/>
        <end position="20"/>
    </location>
</feature>